<keyword evidence="3" id="KW-1185">Reference proteome</keyword>
<proteinExistence type="predicted"/>
<evidence type="ECO:0000256" key="1">
    <source>
        <dbReference type="SAM" id="MobiDB-lite"/>
    </source>
</evidence>
<feature type="compositionally biased region" description="Low complexity" evidence="1">
    <location>
        <begin position="94"/>
        <end position="108"/>
    </location>
</feature>
<dbReference type="RefSeq" id="XP_066718390.1">
    <property type="nucleotide sequence ID" value="XM_066856223.1"/>
</dbReference>
<feature type="compositionally biased region" description="Basic and acidic residues" evidence="1">
    <location>
        <begin position="1"/>
        <end position="18"/>
    </location>
</feature>
<gene>
    <name evidence="2" type="ORF">PG994_004814</name>
</gene>
<evidence type="ECO:0000313" key="3">
    <source>
        <dbReference type="Proteomes" id="UP001480595"/>
    </source>
</evidence>
<keyword evidence="2" id="KW-0238">DNA-binding</keyword>
<protein>
    <submittedName>
        <fullName evidence="2">Zn(2)-C6 fungal-type DNA-binding domain protein</fullName>
    </submittedName>
</protein>
<sequence>MAEDRRSRGPRHDQHDESQYPPPPGEEDERSRPIAYHPRPQMASGAVILPSIQDPRGYPTQGGQGWDPRGSGSYGTSPSSSNGYPAESSSSHQGSYSPAGSGGYAPPHGYLPPVQPSPQDARSSYPPDPRGPQYYSAGRPAPYSANTAYNFAYQPERGPPSQYPSDYSRVGQQVMQPSAPRQRTSIACRYCRRQCIFQPVSSSTSTAFVPVSALQNGIPPGTQLFGAYGQPLGGPSNAQPGGGPYATGPSGYDQPLPSPTGSFSSYPEERGEAGGVAAGIRRPRPPEEEHSMRLPPPTTFPDDNSRRRSPSSSSSPNHLAPYGPLAVQGTQPPGYDNRTPRRGADHRDRP</sequence>
<reference evidence="2 3" key="1">
    <citation type="submission" date="2023-01" db="EMBL/GenBank/DDBJ databases">
        <title>Analysis of 21 Apiospora genomes using comparative genomics revels a genus with tremendous synthesis potential of carbohydrate active enzymes and secondary metabolites.</title>
        <authorList>
            <person name="Sorensen T."/>
        </authorList>
    </citation>
    <scope>NUCLEOTIDE SEQUENCE [LARGE SCALE GENOMIC DNA]</scope>
    <source>
        <strain evidence="2 3">CBS 135458</strain>
    </source>
</reference>
<evidence type="ECO:0000313" key="2">
    <source>
        <dbReference type="EMBL" id="KAK8073915.1"/>
    </source>
</evidence>
<accession>A0ABR1VRN2</accession>
<name>A0ABR1VRN2_9PEZI</name>
<feature type="compositionally biased region" description="Low complexity" evidence="1">
    <location>
        <begin position="70"/>
        <end position="85"/>
    </location>
</feature>
<organism evidence="2 3">
    <name type="scientific">Apiospora phragmitis</name>
    <dbReference type="NCBI Taxonomy" id="2905665"/>
    <lineage>
        <taxon>Eukaryota</taxon>
        <taxon>Fungi</taxon>
        <taxon>Dikarya</taxon>
        <taxon>Ascomycota</taxon>
        <taxon>Pezizomycotina</taxon>
        <taxon>Sordariomycetes</taxon>
        <taxon>Xylariomycetidae</taxon>
        <taxon>Amphisphaeriales</taxon>
        <taxon>Apiosporaceae</taxon>
        <taxon>Apiospora</taxon>
    </lineage>
</organism>
<comment type="caution">
    <text evidence="2">The sequence shown here is derived from an EMBL/GenBank/DDBJ whole genome shotgun (WGS) entry which is preliminary data.</text>
</comment>
<dbReference type="GeneID" id="92089286"/>
<dbReference type="EMBL" id="JAQQWL010000005">
    <property type="protein sequence ID" value="KAK8073915.1"/>
    <property type="molecule type" value="Genomic_DNA"/>
</dbReference>
<dbReference type="Proteomes" id="UP001480595">
    <property type="component" value="Unassembled WGS sequence"/>
</dbReference>
<feature type="region of interest" description="Disordered" evidence="1">
    <location>
        <begin position="1"/>
        <end position="181"/>
    </location>
</feature>
<dbReference type="GO" id="GO:0003677">
    <property type="term" value="F:DNA binding"/>
    <property type="evidence" value="ECO:0007669"/>
    <property type="project" value="UniProtKB-KW"/>
</dbReference>
<feature type="compositionally biased region" description="Basic and acidic residues" evidence="1">
    <location>
        <begin position="338"/>
        <end position="350"/>
    </location>
</feature>
<feature type="region of interest" description="Disordered" evidence="1">
    <location>
        <begin position="225"/>
        <end position="350"/>
    </location>
</feature>
<feature type="compositionally biased region" description="Polar residues" evidence="1">
    <location>
        <begin position="170"/>
        <end position="181"/>
    </location>
</feature>